<dbReference type="EMBL" id="JAHCVI010000001">
    <property type="protein sequence ID" value="KAG7294128.1"/>
    <property type="molecule type" value="Genomic_DNA"/>
</dbReference>
<dbReference type="GO" id="GO:0005743">
    <property type="term" value="C:mitochondrial inner membrane"/>
    <property type="evidence" value="ECO:0007669"/>
    <property type="project" value="UniProtKB-SubCell"/>
</dbReference>
<reference evidence="10" key="1">
    <citation type="submission" date="2023-02" db="EMBL/GenBank/DDBJ databases">
        <authorList>
            <person name="Palmer J.M."/>
        </authorList>
    </citation>
    <scope>NUCLEOTIDE SEQUENCE</scope>
    <source>
        <strain evidence="10">FW57</strain>
    </source>
</reference>
<keyword evidence="11" id="KW-1185">Reference proteome</keyword>
<evidence type="ECO:0000256" key="6">
    <source>
        <dbReference type="ARBA" id="ARBA00022989"/>
    </source>
</evidence>
<evidence type="ECO:0000256" key="7">
    <source>
        <dbReference type="ARBA" id="ARBA00023128"/>
    </source>
</evidence>
<accession>A0AAD4FBA2</accession>
<protein>
    <recommendedName>
        <fullName evidence="3">Cytochrome c oxidase assembly protein COX20, mitochondrial</fullName>
    </recommendedName>
</protein>
<keyword evidence="8" id="KW-0472">Membrane</keyword>
<dbReference type="Proteomes" id="UP001197093">
    <property type="component" value="Unassembled WGS sequence"/>
</dbReference>
<evidence type="ECO:0000313" key="11">
    <source>
        <dbReference type="Proteomes" id="UP001197093"/>
    </source>
</evidence>
<keyword evidence="4" id="KW-0812">Transmembrane</keyword>
<dbReference type="PANTHER" id="PTHR31586:SF1">
    <property type="entry name" value="CYTOCHROME C OXIDASE ASSEMBLY PROTEIN COX20, MITOCHONDRIAL"/>
    <property type="match status" value="1"/>
</dbReference>
<keyword evidence="7" id="KW-0496">Mitochondrion</keyword>
<keyword evidence="5" id="KW-0999">Mitochondrion inner membrane</keyword>
<dbReference type="PANTHER" id="PTHR31586">
    <property type="entry name" value="CYTOCHROME C OXIDASE PROTEIN 20"/>
    <property type="match status" value="1"/>
</dbReference>
<dbReference type="InterPro" id="IPR022533">
    <property type="entry name" value="Cox20"/>
</dbReference>
<evidence type="ECO:0000256" key="9">
    <source>
        <dbReference type="SAM" id="MobiDB-lite"/>
    </source>
</evidence>
<comment type="caution">
    <text evidence="10">The sequence shown here is derived from an EMBL/GenBank/DDBJ whole genome shotgun (WGS) entry which is preliminary data.</text>
</comment>
<proteinExistence type="inferred from homology"/>
<evidence type="ECO:0000256" key="5">
    <source>
        <dbReference type="ARBA" id="ARBA00022792"/>
    </source>
</evidence>
<evidence type="ECO:0000256" key="1">
    <source>
        <dbReference type="ARBA" id="ARBA00004273"/>
    </source>
</evidence>
<keyword evidence="6" id="KW-1133">Transmembrane helix</keyword>
<name>A0AAD4FBA2_9PEZI</name>
<dbReference type="AlphaFoldDB" id="A0AAD4FBA2"/>
<comment type="similarity">
    <text evidence="2">Belongs to the COX20 family.</text>
</comment>
<dbReference type="GO" id="GO:0033617">
    <property type="term" value="P:mitochondrial respiratory chain complex IV assembly"/>
    <property type="evidence" value="ECO:0007669"/>
    <property type="project" value="InterPro"/>
</dbReference>
<evidence type="ECO:0000256" key="4">
    <source>
        <dbReference type="ARBA" id="ARBA00022692"/>
    </source>
</evidence>
<evidence type="ECO:0000313" key="10">
    <source>
        <dbReference type="EMBL" id="KAG7294128.1"/>
    </source>
</evidence>
<organism evidence="10 11">
    <name type="scientific">Staphylotrichum longicolle</name>
    <dbReference type="NCBI Taxonomy" id="669026"/>
    <lineage>
        <taxon>Eukaryota</taxon>
        <taxon>Fungi</taxon>
        <taxon>Dikarya</taxon>
        <taxon>Ascomycota</taxon>
        <taxon>Pezizomycotina</taxon>
        <taxon>Sordariomycetes</taxon>
        <taxon>Sordariomycetidae</taxon>
        <taxon>Sordariales</taxon>
        <taxon>Chaetomiaceae</taxon>
        <taxon>Staphylotrichum</taxon>
    </lineage>
</organism>
<comment type="subcellular location">
    <subcellularLocation>
        <location evidence="1">Mitochondrion inner membrane</location>
    </subcellularLocation>
</comment>
<sequence>MGLPIPRAANWAVGTGTLAAVLEYEYCQLKRRQEREKVKRVVEVYAAKQVREREEEAARRRERERAEQEAREKKAWWRFW</sequence>
<evidence type="ECO:0000256" key="3">
    <source>
        <dbReference type="ARBA" id="ARBA00017689"/>
    </source>
</evidence>
<evidence type="ECO:0000256" key="2">
    <source>
        <dbReference type="ARBA" id="ARBA00009575"/>
    </source>
</evidence>
<evidence type="ECO:0000256" key="8">
    <source>
        <dbReference type="ARBA" id="ARBA00023136"/>
    </source>
</evidence>
<dbReference type="Pfam" id="PF12597">
    <property type="entry name" value="Cox20"/>
    <property type="match status" value="1"/>
</dbReference>
<feature type="region of interest" description="Disordered" evidence="9">
    <location>
        <begin position="54"/>
        <end position="80"/>
    </location>
</feature>
<gene>
    <name evidence="10" type="ORF">NEMBOFW57_004192</name>
</gene>